<dbReference type="InterPro" id="IPR021327">
    <property type="entry name" value="DUF2934"/>
</dbReference>
<reference evidence="1 2" key="1">
    <citation type="submission" date="2020-09" db="EMBL/GenBank/DDBJ databases">
        <title>Dyella sp. 7MK23 isolated from forest soil.</title>
        <authorList>
            <person name="Fu J."/>
        </authorList>
    </citation>
    <scope>NUCLEOTIDE SEQUENCE [LARGE SCALE GENOMIC DNA]</scope>
    <source>
        <strain evidence="1 2">7MK23</strain>
    </source>
</reference>
<dbReference type="RefSeq" id="WP_192556659.1">
    <property type="nucleotide sequence ID" value="NZ_JACZZA010000010.1"/>
</dbReference>
<gene>
    <name evidence="1" type="ORF">IGX34_15640</name>
</gene>
<accession>A0ABR9GCP7</accession>
<dbReference type="Proteomes" id="UP000651010">
    <property type="component" value="Unassembled WGS sequence"/>
</dbReference>
<dbReference type="Pfam" id="PF11154">
    <property type="entry name" value="DUF2934"/>
    <property type="match status" value="1"/>
</dbReference>
<protein>
    <submittedName>
        <fullName evidence="1">DUF2934 domain-containing protein</fullName>
    </submittedName>
</protein>
<proteinExistence type="predicted"/>
<dbReference type="EMBL" id="JACZZA010000010">
    <property type="protein sequence ID" value="MBE1161815.1"/>
    <property type="molecule type" value="Genomic_DNA"/>
</dbReference>
<keyword evidence="2" id="KW-1185">Reference proteome</keyword>
<comment type="caution">
    <text evidence="1">The sequence shown here is derived from an EMBL/GenBank/DDBJ whole genome shotgun (WGS) entry which is preliminary data.</text>
</comment>
<name>A0ABR9GCP7_9GAMM</name>
<organism evidence="1 2">
    <name type="scientific">Dyella acidiphila</name>
    <dbReference type="NCBI Taxonomy" id="2775866"/>
    <lineage>
        <taxon>Bacteria</taxon>
        <taxon>Pseudomonadati</taxon>
        <taxon>Pseudomonadota</taxon>
        <taxon>Gammaproteobacteria</taxon>
        <taxon>Lysobacterales</taxon>
        <taxon>Rhodanobacteraceae</taxon>
        <taxon>Dyella</taxon>
    </lineage>
</organism>
<evidence type="ECO:0000313" key="1">
    <source>
        <dbReference type="EMBL" id="MBE1161815.1"/>
    </source>
</evidence>
<sequence>MTAQPSPAERQRKISEIAHRIWESEGRPQGQALRHWQMAEKLVIAEERQTAFRSKQKQDVPPSP</sequence>
<evidence type="ECO:0000313" key="2">
    <source>
        <dbReference type="Proteomes" id="UP000651010"/>
    </source>
</evidence>